<dbReference type="InterPro" id="IPR021122">
    <property type="entry name" value="RNA_ligase_dom_REL/Rnl2"/>
</dbReference>
<sequence>MIIFWKDTYIYYDIIKNLKKNNIECTDYIIYIITTMNMEINQFFQKYFSIENLNARSFKSLQKNGLLSNNIEWIALEKIHGANFSFITNGEKLETAKRTGIISSEEYFFNYQIVVERYSQDVFNIFNKIKKNIDNLMSIQIYGELFGGAYPDMYVKDIKPIQKGVYYNPDIDFLIFDIKINYKTESGIPENNYSEFLSHDEVINYISKTNIRIVPEISRAIFTDIIKMDPVFHTKVPAMYGLPQINNNLAEGYVFKMNARHLCNIFRPIIKSKNDDIFGEVHKSSIKYDIKDLLLKNSEIGGSYEEIKCYLTKNRFDGIIGKIGPDNKPAKIIGCFIADALREYEITLDADKKIEYNKNKRNISKNITIYISNNPEIQSWFK</sequence>
<dbReference type="GO" id="GO:0016874">
    <property type="term" value="F:ligase activity"/>
    <property type="evidence" value="ECO:0007669"/>
    <property type="project" value="UniProtKB-KW"/>
</dbReference>
<dbReference type="InterPro" id="IPR041948">
    <property type="entry name" value="Rnl1/2_C_sf"/>
</dbReference>
<organism evidence="2">
    <name type="scientific">Bandra megavirus</name>
    <dbReference type="NCBI Taxonomy" id="2071566"/>
    <lineage>
        <taxon>Viruses</taxon>
        <taxon>Varidnaviria</taxon>
        <taxon>Bamfordvirae</taxon>
        <taxon>Nucleocytoviricota</taxon>
        <taxon>Megaviricetes</taxon>
        <taxon>Imitervirales</taxon>
        <taxon>Mimiviridae</taxon>
        <taxon>Megamimivirinae</taxon>
        <taxon>Megavirus</taxon>
    </lineage>
</organism>
<reference evidence="2" key="1">
    <citation type="submission" date="2018-01" db="EMBL/GenBank/DDBJ databases">
        <title>Draft genome sequence of Bandra megavirus.</title>
        <authorList>
            <person name="Chatterjee A."/>
            <person name="Yadav R."/>
            <person name="Kondabagil K."/>
        </authorList>
    </citation>
    <scope>NUCLEOTIDE SEQUENCE</scope>
    <source>
        <strain evidence="2">KK-1</strain>
    </source>
</reference>
<proteinExistence type="predicted"/>
<dbReference type="SUPFAM" id="SSF56091">
    <property type="entry name" value="DNA ligase/mRNA capping enzyme, catalytic domain"/>
    <property type="match status" value="1"/>
</dbReference>
<evidence type="ECO:0000313" key="2">
    <source>
        <dbReference type="EMBL" id="AUV58249.1"/>
    </source>
</evidence>
<dbReference type="Gene3D" id="3.30.1490.70">
    <property type="match status" value="1"/>
</dbReference>
<feature type="domain" description="RNA ligase" evidence="1">
    <location>
        <begin position="72"/>
        <end position="272"/>
    </location>
</feature>
<keyword evidence="2" id="KW-0436">Ligase</keyword>
<accession>A0A2K9V7R2</accession>
<dbReference type="Gene3D" id="1.10.10.1810">
    <property type="entry name" value="RNA ligase"/>
    <property type="match status" value="1"/>
</dbReference>
<protein>
    <submittedName>
        <fullName evidence="2">RNA ligase 2</fullName>
    </submittedName>
</protein>
<evidence type="ECO:0000259" key="1">
    <source>
        <dbReference type="Pfam" id="PF09414"/>
    </source>
</evidence>
<name>A0A2K9V7R2_9VIRU</name>
<dbReference type="EMBL" id="MG779320">
    <property type="protein sequence ID" value="AUV58249.1"/>
    <property type="molecule type" value="Genomic_DNA"/>
</dbReference>
<dbReference type="Gene3D" id="3.30.470.30">
    <property type="entry name" value="DNA ligase/mRNA capping enzyme"/>
    <property type="match status" value="1"/>
</dbReference>
<dbReference type="Pfam" id="PF09414">
    <property type="entry name" value="RNA_ligase"/>
    <property type="match status" value="1"/>
</dbReference>